<dbReference type="AlphaFoldDB" id="A0A076LCF7"/>
<evidence type="ECO:0000256" key="5">
    <source>
        <dbReference type="ARBA" id="ARBA00022723"/>
    </source>
</evidence>
<evidence type="ECO:0000256" key="6">
    <source>
        <dbReference type="ARBA" id="ARBA00022741"/>
    </source>
</evidence>
<dbReference type="EMBL" id="CP009149">
    <property type="protein sequence ID" value="AIJ06190.1"/>
    <property type="molecule type" value="Genomic_DNA"/>
</dbReference>
<reference evidence="14 15" key="1">
    <citation type="journal article" date="2015" name="Int. J. Syst. Evol. Microbiol.">
        <title>M ethanocaldococcus bathoardescens sp. nov., a hyperthermophilic methanogen isolated from a volcanically active deep-sea hydrothermal vent.</title>
        <authorList>
            <person name="Stewart L.C."/>
            <person name="Jung J.H."/>
            <person name="Kim Y.T."/>
            <person name="Kwon S.W."/>
            <person name="Park C.S."/>
            <person name="Holden J.F."/>
        </authorList>
    </citation>
    <scope>NUCLEOTIDE SEQUENCE [LARGE SCALE GENOMIC DNA]</scope>
    <source>
        <strain evidence="14 15">JH146</strain>
    </source>
</reference>
<feature type="domain" description="Polymerase nucleotidyl transferase" evidence="13">
    <location>
        <begin position="8"/>
        <end position="91"/>
    </location>
</feature>
<keyword evidence="8" id="KW-0460">Magnesium</keyword>
<keyword evidence="7" id="KW-0067">ATP-binding</keyword>
<dbReference type="InterPro" id="IPR052038">
    <property type="entry name" value="Type-VII_TA_antitoxin"/>
</dbReference>
<comment type="similarity">
    <text evidence="10">Belongs to the MntA antitoxin family.</text>
</comment>
<evidence type="ECO:0000259" key="13">
    <source>
        <dbReference type="Pfam" id="PF01909"/>
    </source>
</evidence>
<protein>
    <recommendedName>
        <fullName evidence="9">protein adenylyltransferase</fullName>
        <ecNumber evidence="9">2.7.7.108</ecNumber>
    </recommendedName>
</protein>
<evidence type="ECO:0000256" key="11">
    <source>
        <dbReference type="ARBA" id="ARBA00047518"/>
    </source>
</evidence>
<comment type="cofactor">
    <cofactor evidence="1">
        <name>Mg(2+)</name>
        <dbReference type="ChEBI" id="CHEBI:18420"/>
    </cofactor>
</comment>
<dbReference type="SUPFAM" id="SSF81301">
    <property type="entry name" value="Nucleotidyltransferase"/>
    <property type="match status" value="1"/>
</dbReference>
<evidence type="ECO:0000256" key="1">
    <source>
        <dbReference type="ARBA" id="ARBA00001946"/>
    </source>
</evidence>
<dbReference type="GeneID" id="24891978"/>
<evidence type="ECO:0000256" key="8">
    <source>
        <dbReference type="ARBA" id="ARBA00022842"/>
    </source>
</evidence>
<organism evidence="14 15">
    <name type="scientific">Methanocaldococcus bathoardescens</name>
    <dbReference type="NCBI Taxonomy" id="1301915"/>
    <lineage>
        <taxon>Archaea</taxon>
        <taxon>Methanobacteriati</taxon>
        <taxon>Methanobacteriota</taxon>
        <taxon>Methanomada group</taxon>
        <taxon>Methanococci</taxon>
        <taxon>Methanococcales</taxon>
        <taxon>Methanocaldococcaceae</taxon>
        <taxon>Methanocaldococcus</taxon>
    </lineage>
</organism>
<dbReference type="Proteomes" id="UP000028781">
    <property type="component" value="Chromosome"/>
</dbReference>
<evidence type="ECO:0000256" key="2">
    <source>
        <dbReference type="ARBA" id="ARBA00022649"/>
    </source>
</evidence>
<keyword evidence="3" id="KW-0808">Transferase</keyword>
<dbReference type="PANTHER" id="PTHR33571">
    <property type="entry name" value="SSL8005 PROTEIN"/>
    <property type="match status" value="1"/>
</dbReference>
<dbReference type="InterPro" id="IPR002934">
    <property type="entry name" value="Polymerase_NTP_transf_dom"/>
</dbReference>
<evidence type="ECO:0000256" key="12">
    <source>
        <dbReference type="ARBA" id="ARBA00048696"/>
    </source>
</evidence>
<comment type="catalytic activity">
    <reaction evidence="12">
        <text>L-tyrosyl-[protein] + ATP = O-(5'-adenylyl)-L-tyrosyl-[protein] + diphosphate</text>
        <dbReference type="Rhea" id="RHEA:54288"/>
        <dbReference type="Rhea" id="RHEA-COMP:10136"/>
        <dbReference type="Rhea" id="RHEA-COMP:13846"/>
        <dbReference type="ChEBI" id="CHEBI:30616"/>
        <dbReference type="ChEBI" id="CHEBI:33019"/>
        <dbReference type="ChEBI" id="CHEBI:46858"/>
        <dbReference type="ChEBI" id="CHEBI:83624"/>
        <dbReference type="EC" id="2.7.7.108"/>
    </reaction>
</comment>
<dbReference type="CDD" id="cd05403">
    <property type="entry name" value="NT_KNTase_like"/>
    <property type="match status" value="1"/>
</dbReference>
<comment type="catalytic activity">
    <reaction evidence="11">
        <text>O-(5'-adenylyl)-L-tyrosyl-[protein] + ATP = O-[5'-(adenylyl-(5'-&gt;3')-adenylyl)]-L-tyrosyl-[protein] + diphosphate</text>
        <dbReference type="Rhea" id="RHEA:66528"/>
        <dbReference type="Rhea" id="RHEA-COMP:13846"/>
        <dbReference type="Rhea" id="RHEA-COMP:17046"/>
        <dbReference type="ChEBI" id="CHEBI:30616"/>
        <dbReference type="ChEBI" id="CHEBI:33019"/>
        <dbReference type="ChEBI" id="CHEBI:83624"/>
        <dbReference type="ChEBI" id="CHEBI:167160"/>
    </reaction>
</comment>
<dbReference type="PANTHER" id="PTHR33571:SF14">
    <property type="entry name" value="PROTEIN ADENYLYLTRANSFERASE MJ0435-RELATED"/>
    <property type="match status" value="1"/>
</dbReference>
<proteinExistence type="inferred from homology"/>
<dbReference type="HOGENOM" id="CLU_130257_10_2_2"/>
<dbReference type="Pfam" id="PF01909">
    <property type="entry name" value="NTP_transf_2"/>
    <property type="match status" value="1"/>
</dbReference>
<keyword evidence="5" id="KW-0479">Metal-binding</keyword>
<accession>A0A076LCF7</accession>
<gene>
    <name evidence="14" type="ORF">JH146_1348</name>
</gene>
<evidence type="ECO:0000313" key="15">
    <source>
        <dbReference type="Proteomes" id="UP000028781"/>
    </source>
</evidence>
<keyword evidence="2" id="KW-1277">Toxin-antitoxin system</keyword>
<evidence type="ECO:0000256" key="3">
    <source>
        <dbReference type="ARBA" id="ARBA00022679"/>
    </source>
</evidence>
<dbReference type="OrthoDB" id="9287at2157"/>
<evidence type="ECO:0000256" key="10">
    <source>
        <dbReference type="ARBA" id="ARBA00038276"/>
    </source>
</evidence>
<dbReference type="RefSeq" id="WP_048202289.1">
    <property type="nucleotide sequence ID" value="NZ_CP009149.1"/>
</dbReference>
<keyword evidence="4" id="KW-0548">Nucleotidyltransferase</keyword>
<dbReference type="Gene3D" id="3.30.460.10">
    <property type="entry name" value="Beta Polymerase, domain 2"/>
    <property type="match status" value="1"/>
</dbReference>
<dbReference type="InterPro" id="IPR043519">
    <property type="entry name" value="NT_sf"/>
</dbReference>
<evidence type="ECO:0000256" key="4">
    <source>
        <dbReference type="ARBA" id="ARBA00022695"/>
    </source>
</evidence>
<keyword evidence="15" id="KW-1185">Reference proteome</keyword>
<name>A0A076LCF7_9EURY</name>
<evidence type="ECO:0000313" key="14">
    <source>
        <dbReference type="EMBL" id="AIJ06190.1"/>
    </source>
</evidence>
<dbReference type="EC" id="2.7.7.108" evidence="9"/>
<dbReference type="GO" id="GO:0046872">
    <property type="term" value="F:metal ion binding"/>
    <property type="evidence" value="ECO:0007669"/>
    <property type="project" value="UniProtKB-KW"/>
</dbReference>
<dbReference type="GO" id="GO:0070733">
    <property type="term" value="F:AMPylase activity"/>
    <property type="evidence" value="ECO:0007669"/>
    <property type="project" value="UniProtKB-EC"/>
</dbReference>
<keyword evidence="6" id="KW-0547">Nucleotide-binding</keyword>
<dbReference type="KEGG" id="mjh:JH146_1348"/>
<dbReference type="STRING" id="1301915.JH146_1348"/>
<evidence type="ECO:0000256" key="7">
    <source>
        <dbReference type="ARBA" id="ARBA00022840"/>
    </source>
</evidence>
<evidence type="ECO:0000256" key="9">
    <source>
        <dbReference type="ARBA" id="ARBA00034531"/>
    </source>
</evidence>
<sequence>MNINEIKRKIIPILLKHKVKKASIFGSYVRGEQKETSDIDILVEFGEGKSLLDLVRLKYELEEVLGKEVDVLTYKSIHPLLKEKILNEAVDIL</sequence>
<dbReference type="GO" id="GO:0005524">
    <property type="term" value="F:ATP binding"/>
    <property type="evidence" value="ECO:0007669"/>
    <property type="project" value="UniProtKB-KW"/>
</dbReference>